<reference evidence="2 3" key="1">
    <citation type="submission" date="2020-08" db="EMBL/GenBank/DDBJ databases">
        <title>Genomic Encyclopedia of Type Strains, Phase IV (KMG-IV): sequencing the most valuable type-strain genomes for metagenomic binning, comparative biology and taxonomic classification.</title>
        <authorList>
            <person name="Goeker M."/>
        </authorList>
    </citation>
    <scope>NUCLEOTIDE SEQUENCE [LARGE SCALE GENOMIC DNA]</scope>
    <source>
        <strain evidence="2 3">DSM 45615</strain>
    </source>
</reference>
<dbReference type="RefSeq" id="WP_185051336.1">
    <property type="nucleotide sequence ID" value="NZ_BAABIX010000007.1"/>
</dbReference>
<proteinExistence type="predicted"/>
<feature type="region of interest" description="Disordered" evidence="1">
    <location>
        <begin position="1"/>
        <end position="68"/>
    </location>
</feature>
<name>A0A840P9B0_9ACTN</name>
<gene>
    <name evidence="2" type="ORF">HNP84_004163</name>
</gene>
<evidence type="ECO:0000256" key="1">
    <source>
        <dbReference type="SAM" id="MobiDB-lite"/>
    </source>
</evidence>
<dbReference type="AlphaFoldDB" id="A0A840P9B0"/>
<evidence type="ECO:0000313" key="3">
    <source>
        <dbReference type="Proteomes" id="UP000578449"/>
    </source>
</evidence>
<sequence>MNDKPTGEPRPKVERGASEEATGAPLTETEEETSKRPAGSTPGAPERTSAASGDEQERREELNPDDLE</sequence>
<keyword evidence="3" id="KW-1185">Reference proteome</keyword>
<dbReference type="EMBL" id="JACHGN010000008">
    <property type="protein sequence ID" value="MBB5134431.1"/>
    <property type="molecule type" value="Genomic_DNA"/>
</dbReference>
<organism evidence="2 3">
    <name type="scientific">Thermocatellispora tengchongensis</name>
    <dbReference type="NCBI Taxonomy" id="1073253"/>
    <lineage>
        <taxon>Bacteria</taxon>
        <taxon>Bacillati</taxon>
        <taxon>Actinomycetota</taxon>
        <taxon>Actinomycetes</taxon>
        <taxon>Streptosporangiales</taxon>
        <taxon>Streptosporangiaceae</taxon>
        <taxon>Thermocatellispora</taxon>
    </lineage>
</organism>
<evidence type="ECO:0000313" key="2">
    <source>
        <dbReference type="EMBL" id="MBB5134431.1"/>
    </source>
</evidence>
<protein>
    <submittedName>
        <fullName evidence="2">Uncharacterized protein</fullName>
    </submittedName>
</protein>
<comment type="caution">
    <text evidence="2">The sequence shown here is derived from an EMBL/GenBank/DDBJ whole genome shotgun (WGS) entry which is preliminary data.</text>
</comment>
<accession>A0A840P9B0</accession>
<dbReference type="Proteomes" id="UP000578449">
    <property type="component" value="Unassembled WGS sequence"/>
</dbReference>
<feature type="compositionally biased region" description="Basic and acidic residues" evidence="1">
    <location>
        <begin position="1"/>
        <end position="18"/>
    </location>
</feature>